<sequence length="254" mass="28945">MARCGMQNVVCRAQAKVPVVAIYDPELKIACDMNINNTLALRNTRLVRTYMQLDERARQLTFAIKHWAANRALNEAAYLVVCNTLTSYTWTLMVINYLQTRRVAPILPSLQEWPHEPVPRINGLDVSFADDVDKYDTLQTFSLQNQESVGALLFGFFHHYAYEFNYHRDVASVRLGTIITRHEKGFSNDNMICIEEPFTISRNLGNTADVGSHRGIHQELQRAHLMLAEGEPISSVFAKYEASKEVPSKPESLR</sequence>
<dbReference type="GO" id="GO:0046872">
    <property type="term" value="F:metal ion binding"/>
    <property type="evidence" value="ECO:0007669"/>
    <property type="project" value="UniProtKB-KW"/>
</dbReference>
<feature type="domain" description="PAP-associated" evidence="8">
    <location>
        <begin position="148"/>
        <end position="201"/>
    </location>
</feature>
<dbReference type="GO" id="GO:1990817">
    <property type="term" value="F:poly(A) RNA polymerase activity"/>
    <property type="evidence" value="ECO:0007669"/>
    <property type="project" value="UniProtKB-EC"/>
</dbReference>
<comment type="similarity">
    <text evidence="3">Belongs to the DNA polymerase type-B-like family.</text>
</comment>
<dbReference type="eggNOG" id="KOG2277">
    <property type="taxonomic scope" value="Eukaryota"/>
</dbReference>
<evidence type="ECO:0000313" key="10">
    <source>
        <dbReference type="EMBL" id="CCG83661.1"/>
    </source>
</evidence>
<dbReference type="Pfam" id="PF03828">
    <property type="entry name" value="PAP_assoc"/>
    <property type="match status" value="1"/>
</dbReference>
<reference evidence="10 11" key="1">
    <citation type="journal article" date="2013" name="MBio">
        <title>Genome sequencing of the plant pathogen Taphrina deformans, the causal agent of peach leaf curl.</title>
        <authorList>
            <person name="Cisse O.H."/>
            <person name="Almeida J.M.G.C.F."/>
            <person name="Fonseca A."/>
            <person name="Kumar A.A."/>
            <person name="Salojaervi J."/>
            <person name="Overmyer K."/>
            <person name="Hauser P.M."/>
            <person name="Pagni M."/>
        </authorList>
    </citation>
    <scope>NUCLEOTIDE SEQUENCE [LARGE SCALE GENOMIC DNA]</scope>
    <source>
        <strain evidence="11">PYCC 5710 / ATCC 11124 / CBS 356.35 / IMI 108563 / JCM 9778 / NBRC 8474</strain>
    </source>
</reference>
<proteinExistence type="inferred from homology"/>
<comment type="cofactor">
    <cofactor evidence="2">
        <name>Mg(2+)</name>
        <dbReference type="ChEBI" id="CHEBI:18420"/>
    </cofactor>
</comment>
<name>R4XDJ2_TAPDE</name>
<dbReference type="VEuPathDB" id="FungiDB:TAPDE_003990"/>
<gene>
    <name evidence="10" type="ORF">TAPDE_003990</name>
</gene>
<evidence type="ECO:0000259" key="8">
    <source>
        <dbReference type="Pfam" id="PF03828"/>
    </source>
</evidence>
<evidence type="ECO:0000256" key="6">
    <source>
        <dbReference type="ARBA" id="ARBA00022723"/>
    </source>
</evidence>
<dbReference type="InterPro" id="IPR054708">
    <property type="entry name" value="MTPAP-like_central"/>
</dbReference>
<dbReference type="AlphaFoldDB" id="R4XDJ2"/>
<evidence type="ECO:0000259" key="9">
    <source>
        <dbReference type="Pfam" id="PF22600"/>
    </source>
</evidence>
<dbReference type="InterPro" id="IPR002058">
    <property type="entry name" value="PAP_assoc"/>
</dbReference>
<dbReference type="EMBL" id="CAHR02000166">
    <property type="protein sequence ID" value="CCG83661.1"/>
    <property type="molecule type" value="Genomic_DNA"/>
</dbReference>
<dbReference type="Proteomes" id="UP000013776">
    <property type="component" value="Unassembled WGS sequence"/>
</dbReference>
<keyword evidence="11" id="KW-1185">Reference proteome</keyword>
<comment type="cofactor">
    <cofactor evidence="1">
        <name>Mn(2+)</name>
        <dbReference type="ChEBI" id="CHEBI:29035"/>
    </cofactor>
</comment>
<evidence type="ECO:0000256" key="1">
    <source>
        <dbReference type="ARBA" id="ARBA00001936"/>
    </source>
</evidence>
<comment type="caution">
    <text evidence="10">The sequence shown here is derived from an EMBL/GenBank/DDBJ whole genome shotgun (WGS) entry which is preliminary data.</text>
</comment>
<keyword evidence="6" id="KW-0479">Metal-binding</keyword>
<evidence type="ECO:0000256" key="5">
    <source>
        <dbReference type="ARBA" id="ARBA00022679"/>
    </source>
</evidence>
<evidence type="ECO:0000256" key="4">
    <source>
        <dbReference type="ARBA" id="ARBA00012388"/>
    </source>
</evidence>
<dbReference type="InterPro" id="IPR043519">
    <property type="entry name" value="NT_sf"/>
</dbReference>
<dbReference type="Gene3D" id="1.10.1410.10">
    <property type="match status" value="1"/>
</dbReference>
<dbReference type="GO" id="GO:0010605">
    <property type="term" value="P:negative regulation of macromolecule metabolic process"/>
    <property type="evidence" value="ECO:0007669"/>
    <property type="project" value="UniProtKB-ARBA"/>
</dbReference>
<dbReference type="PANTHER" id="PTHR12271:SF113">
    <property type="entry name" value="POLY(A) RNA POLYMERASE CID11"/>
    <property type="match status" value="1"/>
</dbReference>
<evidence type="ECO:0000313" key="11">
    <source>
        <dbReference type="Proteomes" id="UP000013776"/>
    </source>
</evidence>
<protein>
    <recommendedName>
        <fullName evidence="4">polynucleotide adenylyltransferase</fullName>
        <ecNumber evidence="4">2.7.7.19</ecNumber>
    </recommendedName>
</protein>
<organism evidence="10 11">
    <name type="scientific">Taphrina deformans (strain PYCC 5710 / ATCC 11124 / CBS 356.35 / IMI 108563 / JCM 9778 / NBRC 8474)</name>
    <name type="common">Peach leaf curl fungus</name>
    <name type="synonym">Lalaria deformans</name>
    <dbReference type="NCBI Taxonomy" id="1097556"/>
    <lineage>
        <taxon>Eukaryota</taxon>
        <taxon>Fungi</taxon>
        <taxon>Dikarya</taxon>
        <taxon>Ascomycota</taxon>
        <taxon>Taphrinomycotina</taxon>
        <taxon>Taphrinomycetes</taxon>
        <taxon>Taphrinales</taxon>
        <taxon>Taphrinaceae</taxon>
        <taxon>Taphrina</taxon>
    </lineage>
</organism>
<dbReference type="Pfam" id="PF22600">
    <property type="entry name" value="MTPAP-like_central"/>
    <property type="match status" value="1"/>
</dbReference>
<dbReference type="SUPFAM" id="SSF81301">
    <property type="entry name" value="Nucleotidyltransferase"/>
    <property type="match status" value="1"/>
</dbReference>
<dbReference type="GO" id="GO:0031123">
    <property type="term" value="P:RNA 3'-end processing"/>
    <property type="evidence" value="ECO:0007669"/>
    <property type="project" value="TreeGrafter"/>
</dbReference>
<dbReference type="OrthoDB" id="2274644at2759"/>
<accession>R4XDJ2</accession>
<keyword evidence="5" id="KW-0808">Transferase</keyword>
<evidence type="ECO:0000256" key="3">
    <source>
        <dbReference type="ARBA" id="ARBA00008593"/>
    </source>
</evidence>
<dbReference type="SUPFAM" id="SSF81631">
    <property type="entry name" value="PAP/OAS1 substrate-binding domain"/>
    <property type="match status" value="1"/>
</dbReference>
<dbReference type="STRING" id="1097556.R4XDJ2"/>
<feature type="domain" description="Poly(A) RNA polymerase mitochondrial-like central palm" evidence="9">
    <location>
        <begin position="4"/>
        <end position="52"/>
    </location>
</feature>
<keyword evidence="7" id="KW-0460">Magnesium</keyword>
<dbReference type="PANTHER" id="PTHR12271">
    <property type="entry name" value="POLY A POLYMERASE CID PAP -RELATED"/>
    <property type="match status" value="1"/>
</dbReference>
<evidence type="ECO:0000256" key="7">
    <source>
        <dbReference type="ARBA" id="ARBA00022842"/>
    </source>
</evidence>
<dbReference type="EC" id="2.7.7.19" evidence="4"/>
<evidence type="ECO:0000256" key="2">
    <source>
        <dbReference type="ARBA" id="ARBA00001946"/>
    </source>
</evidence>